<evidence type="ECO:0000313" key="2">
    <source>
        <dbReference type="Proteomes" id="UP000077202"/>
    </source>
</evidence>
<comment type="caution">
    <text evidence="1">The sequence shown here is derived from an EMBL/GenBank/DDBJ whole genome shotgun (WGS) entry which is preliminary data.</text>
</comment>
<protein>
    <submittedName>
        <fullName evidence="1">Uncharacterized protein</fullName>
    </submittedName>
</protein>
<dbReference type="AlphaFoldDB" id="A0A176VPB6"/>
<dbReference type="EMBL" id="LVLJ01003272">
    <property type="protein sequence ID" value="OAE22121.1"/>
    <property type="molecule type" value="Genomic_DNA"/>
</dbReference>
<proteinExistence type="predicted"/>
<accession>A0A176VPB6</accession>
<evidence type="ECO:0000313" key="1">
    <source>
        <dbReference type="EMBL" id="OAE22121.1"/>
    </source>
</evidence>
<name>A0A176VPB6_MARPO</name>
<gene>
    <name evidence="1" type="ORF">AXG93_1175s1310</name>
</gene>
<reference evidence="1" key="1">
    <citation type="submission" date="2016-03" db="EMBL/GenBank/DDBJ databases">
        <title>Mechanisms controlling the formation of the plant cell surface in tip-growing cells are functionally conserved among land plants.</title>
        <authorList>
            <person name="Honkanen S."/>
            <person name="Jones V.A."/>
            <person name="Morieri G."/>
            <person name="Champion C."/>
            <person name="Hetherington A.J."/>
            <person name="Kelly S."/>
            <person name="Saint-Marcoux D."/>
            <person name="Proust H."/>
            <person name="Prescott H."/>
            <person name="Dolan L."/>
        </authorList>
    </citation>
    <scope>NUCLEOTIDE SEQUENCE [LARGE SCALE GENOMIC DNA]</scope>
    <source>
        <tissue evidence="1">Whole gametophyte</tissue>
    </source>
</reference>
<sequence length="104" mass="11377">MPVNVAPRNYTEPEQAHTGWGQRDYAAAMECVGLSARTAVGGGQLVQPPVPVLLDDASRLRVLHPDLHANSRVVEKTCNLFRSKLLQFHSVRFGALYPVIVSIA</sequence>
<organism evidence="1 2">
    <name type="scientific">Marchantia polymorpha subsp. ruderalis</name>
    <dbReference type="NCBI Taxonomy" id="1480154"/>
    <lineage>
        <taxon>Eukaryota</taxon>
        <taxon>Viridiplantae</taxon>
        <taxon>Streptophyta</taxon>
        <taxon>Embryophyta</taxon>
        <taxon>Marchantiophyta</taxon>
        <taxon>Marchantiopsida</taxon>
        <taxon>Marchantiidae</taxon>
        <taxon>Marchantiales</taxon>
        <taxon>Marchantiaceae</taxon>
        <taxon>Marchantia</taxon>
    </lineage>
</organism>
<keyword evidence="2" id="KW-1185">Reference proteome</keyword>
<dbReference type="Proteomes" id="UP000077202">
    <property type="component" value="Unassembled WGS sequence"/>
</dbReference>